<feature type="region of interest" description="Disordered" evidence="1">
    <location>
        <begin position="791"/>
        <end position="828"/>
    </location>
</feature>
<accession>A0A841IZN2</accession>
<gene>
    <name evidence="2" type="ORF">FHS13_003565</name>
</gene>
<organism evidence="2 3">
    <name type="scientific">Nocardiopsis algeriensis</name>
    <dbReference type="NCBI Taxonomy" id="1478215"/>
    <lineage>
        <taxon>Bacteria</taxon>
        <taxon>Bacillati</taxon>
        <taxon>Actinomycetota</taxon>
        <taxon>Actinomycetes</taxon>
        <taxon>Streptosporangiales</taxon>
        <taxon>Nocardiopsidaceae</taxon>
        <taxon>Nocardiopsis</taxon>
    </lineage>
</organism>
<dbReference type="EMBL" id="JACHJO010000011">
    <property type="protein sequence ID" value="MBB6121591.1"/>
    <property type="molecule type" value="Genomic_DNA"/>
</dbReference>
<sequence>MSEPYVPPPTQDSPERIRQQHIGEALLSDDGRIRHTSQAKTIAIEALARRMRSSTSQLVSAAIGLNVGTDMSERLGNHRYVLVPHNERYPSMGADVLHVDELDPNRPEHAPDRVVRMDQPEADTLVRQISVSEIMGAWAYGSNNNVRVLALQEATKEEFGLTQALDWTMDARTRRAVRRELNYNSDTLQDFVRTQYEMTQEVLAERDISELIGYRAMSWPEGAPRPDWFDLDVGDSFQARHRPLASWSADRRIVADWLETRGGPGVILVDRTPARDVLSIPMTGMGYFGQKEWVTLPGNRPSTLDGVSMGRSQELAAEQTAASSVNVGAPALGVEATTLLSASAGHPDGQGPGPTPRWQPLEITDRLDPTDPFDSRMIRVLEGEEPYPDWWPRDDSGYAVTKRDLEFLGIDPVQIKWLAERKAPMGMTPELYEQFGTEMLEALRQDGVDPSTVDIRLKGTGAEFFSGMHKTLPREEELVDAPEAAQHLREWFGDSRDRPLRRPHDAMWRLGLESVPSDFDLDINSTHMIRIARRYWREQHPDRYPGDFMGGHGYLDKQAVHDSFPSLASWAKRWEKKLGRELSLGAFESSGPINATKFGRSISGHFRDTDWIIHNTDKPWPSHTPGEQRQTDAVGQEQKRALADRVVVNDLLAQRGHREASRFDMLLTGMSEEETAAAISAWEALGKPETARERKAGLGAEHTTPETSPERAQQPAMVPEPLRASQTLSDKPENTPKHHQDADLRSGTRTASAIWETPKPPIKSLVAHRTEWALYDDLHGYGRRHRTLTVRTPSKAPGPYEALLHPSTGAAYERDQHQAESGDRGYGE</sequence>
<protein>
    <submittedName>
        <fullName evidence="2">Uncharacterized protein</fullName>
    </submittedName>
</protein>
<proteinExistence type="predicted"/>
<dbReference type="RefSeq" id="WP_184293046.1">
    <property type="nucleotide sequence ID" value="NZ_JACHJO010000011.1"/>
</dbReference>
<feature type="region of interest" description="Disordered" evidence="1">
    <location>
        <begin position="684"/>
        <end position="753"/>
    </location>
</feature>
<feature type="region of interest" description="Disordered" evidence="1">
    <location>
        <begin position="614"/>
        <end position="636"/>
    </location>
</feature>
<dbReference type="AlphaFoldDB" id="A0A841IZN2"/>
<feature type="compositionally biased region" description="Basic and acidic residues" evidence="1">
    <location>
        <begin position="812"/>
        <end position="828"/>
    </location>
</feature>
<dbReference type="Proteomes" id="UP000536604">
    <property type="component" value="Unassembled WGS sequence"/>
</dbReference>
<keyword evidence="3" id="KW-1185">Reference proteome</keyword>
<feature type="region of interest" description="Disordered" evidence="1">
    <location>
        <begin position="342"/>
        <end position="369"/>
    </location>
</feature>
<feature type="compositionally biased region" description="Basic and acidic residues" evidence="1">
    <location>
        <begin position="730"/>
        <end position="746"/>
    </location>
</feature>
<evidence type="ECO:0000313" key="3">
    <source>
        <dbReference type="Proteomes" id="UP000536604"/>
    </source>
</evidence>
<evidence type="ECO:0000313" key="2">
    <source>
        <dbReference type="EMBL" id="MBB6121591.1"/>
    </source>
</evidence>
<reference evidence="2 3" key="1">
    <citation type="submission" date="2020-08" db="EMBL/GenBank/DDBJ databases">
        <title>Genomic Encyclopedia of Type Strains, Phase III (KMG-III): the genomes of soil and plant-associated and newly described type strains.</title>
        <authorList>
            <person name="Whitman W."/>
        </authorList>
    </citation>
    <scope>NUCLEOTIDE SEQUENCE [LARGE SCALE GENOMIC DNA]</scope>
    <source>
        <strain evidence="2 3">CECT 8712</strain>
    </source>
</reference>
<evidence type="ECO:0000256" key="1">
    <source>
        <dbReference type="SAM" id="MobiDB-lite"/>
    </source>
</evidence>
<name>A0A841IZN2_9ACTN</name>
<comment type="caution">
    <text evidence="2">The sequence shown here is derived from an EMBL/GenBank/DDBJ whole genome shotgun (WGS) entry which is preliminary data.</text>
</comment>